<dbReference type="RefSeq" id="WP_030202548.1">
    <property type="nucleotide sequence ID" value="NZ_BMNZ01000008.1"/>
</dbReference>
<keyword evidence="2" id="KW-0472">Membrane</keyword>
<feature type="transmembrane region" description="Helical" evidence="2">
    <location>
        <begin position="69"/>
        <end position="85"/>
    </location>
</feature>
<keyword evidence="2" id="KW-1133">Transmembrane helix</keyword>
<evidence type="ECO:0000256" key="1">
    <source>
        <dbReference type="SAM" id="MobiDB-lite"/>
    </source>
</evidence>
<accession>A0ABQ2IF67</accession>
<evidence type="ECO:0008006" key="5">
    <source>
        <dbReference type="Google" id="ProtNLM"/>
    </source>
</evidence>
<protein>
    <recommendedName>
        <fullName evidence="5">DUF4190 domain-containing protein</fullName>
    </recommendedName>
</protein>
<evidence type="ECO:0000313" key="4">
    <source>
        <dbReference type="Proteomes" id="UP000623461"/>
    </source>
</evidence>
<keyword evidence="2" id="KW-0812">Transmembrane</keyword>
<reference evidence="4" key="1">
    <citation type="journal article" date="2019" name="Int. J. Syst. Evol. Microbiol.">
        <title>The Global Catalogue of Microorganisms (GCM) 10K type strain sequencing project: providing services to taxonomists for standard genome sequencing and annotation.</title>
        <authorList>
            <consortium name="The Broad Institute Genomics Platform"/>
            <consortium name="The Broad Institute Genome Sequencing Center for Infectious Disease"/>
            <person name="Wu L."/>
            <person name="Ma J."/>
        </authorList>
    </citation>
    <scope>NUCLEOTIDE SEQUENCE [LARGE SCALE GENOMIC DNA]</scope>
    <source>
        <strain evidence="4">JCM 1365</strain>
    </source>
</reference>
<comment type="caution">
    <text evidence="3">The sequence shown here is derived from an EMBL/GenBank/DDBJ whole genome shotgun (WGS) entry which is preliminary data.</text>
</comment>
<evidence type="ECO:0000313" key="3">
    <source>
        <dbReference type="EMBL" id="GGN06398.1"/>
    </source>
</evidence>
<name>A0ABQ2IF67_9MICO</name>
<feature type="transmembrane region" description="Helical" evidence="2">
    <location>
        <begin position="47"/>
        <end position="63"/>
    </location>
</feature>
<gene>
    <name evidence="3" type="ORF">GCM10009721_37550</name>
</gene>
<feature type="region of interest" description="Disordered" evidence="1">
    <location>
        <begin position="1"/>
        <end position="33"/>
    </location>
</feature>
<keyword evidence="4" id="KW-1185">Reference proteome</keyword>
<feature type="compositionally biased region" description="Low complexity" evidence="1">
    <location>
        <begin position="19"/>
        <end position="28"/>
    </location>
</feature>
<evidence type="ECO:0000256" key="2">
    <source>
        <dbReference type="SAM" id="Phobius"/>
    </source>
</evidence>
<feature type="transmembrane region" description="Helical" evidence="2">
    <location>
        <begin position="97"/>
        <end position="120"/>
    </location>
</feature>
<dbReference type="Proteomes" id="UP000623461">
    <property type="component" value="Unassembled WGS sequence"/>
</dbReference>
<dbReference type="EMBL" id="BMNZ01000008">
    <property type="protein sequence ID" value="GGN06398.1"/>
    <property type="molecule type" value="Genomic_DNA"/>
</dbReference>
<proteinExistence type="predicted"/>
<sequence length="123" mass="13051">MSSSDEPGLPPQHEGYRWPAAPAGARPASTRPLSAAERRRAIRTGKLVGVAHLVWVVGLTLFVRIGREVPLATLLVGVVVALVALGRPRARPLARGYLVTVLVGSVLVVVALFALFLVTFRGP</sequence>
<organism evidence="3 4">
    <name type="scientific">Terrabacter tumescens</name>
    <dbReference type="NCBI Taxonomy" id="60443"/>
    <lineage>
        <taxon>Bacteria</taxon>
        <taxon>Bacillati</taxon>
        <taxon>Actinomycetota</taxon>
        <taxon>Actinomycetes</taxon>
        <taxon>Micrococcales</taxon>
        <taxon>Intrasporangiaceae</taxon>
        <taxon>Terrabacter</taxon>
    </lineage>
</organism>